<evidence type="ECO:0000313" key="3">
    <source>
        <dbReference type="Proteomes" id="UP000192656"/>
    </source>
</evidence>
<accession>A0A1W2C9G1</accession>
<evidence type="ECO:0000259" key="1">
    <source>
        <dbReference type="Pfam" id="PF06568"/>
    </source>
</evidence>
<dbReference type="Proteomes" id="UP000192656">
    <property type="component" value="Unassembled WGS sequence"/>
</dbReference>
<evidence type="ECO:0000313" key="2">
    <source>
        <dbReference type="EMBL" id="SMC81736.1"/>
    </source>
</evidence>
<dbReference type="Pfam" id="PF06568">
    <property type="entry name" value="YjiS-like"/>
    <property type="match status" value="1"/>
</dbReference>
<proteinExistence type="predicted"/>
<dbReference type="OrthoDB" id="7861975at2"/>
<dbReference type="AlphaFoldDB" id="A0A1W2C9G1"/>
<reference evidence="2 3" key="1">
    <citation type="submission" date="2017-04" db="EMBL/GenBank/DDBJ databases">
        <authorList>
            <person name="Afonso C.L."/>
            <person name="Miller P.J."/>
            <person name="Scott M.A."/>
            <person name="Spackman E."/>
            <person name="Goraichik I."/>
            <person name="Dimitrov K.M."/>
            <person name="Suarez D.L."/>
            <person name="Swayne D.E."/>
        </authorList>
    </citation>
    <scope>NUCLEOTIDE SEQUENCE [LARGE SCALE GENOMIC DNA]</scope>
    <source>
        <strain evidence="2 3">CGMCC 1.10972</strain>
    </source>
</reference>
<gene>
    <name evidence="2" type="ORF">SAMN06297251_10966</name>
</gene>
<dbReference type="InterPro" id="IPR009506">
    <property type="entry name" value="YjiS-like"/>
</dbReference>
<sequence>MAIITKSSTTGFSARLIESTALAFAAVRAYGKAYINRRSARRLSELPDYLLKDMGLKRDDIHAALSQDWRSDPTFELAYRAGRRDPMREMRD</sequence>
<dbReference type="RefSeq" id="WP_084410227.1">
    <property type="nucleotide sequence ID" value="NZ_FWXR01000009.1"/>
</dbReference>
<dbReference type="EMBL" id="FWXR01000009">
    <property type="protein sequence ID" value="SMC81736.1"/>
    <property type="molecule type" value="Genomic_DNA"/>
</dbReference>
<organism evidence="2 3">
    <name type="scientific">Fulvimarina manganoxydans</name>
    <dbReference type="NCBI Taxonomy" id="937218"/>
    <lineage>
        <taxon>Bacteria</taxon>
        <taxon>Pseudomonadati</taxon>
        <taxon>Pseudomonadota</taxon>
        <taxon>Alphaproteobacteria</taxon>
        <taxon>Hyphomicrobiales</taxon>
        <taxon>Aurantimonadaceae</taxon>
        <taxon>Fulvimarina</taxon>
    </lineage>
</organism>
<feature type="domain" description="YjiS-like" evidence="1">
    <location>
        <begin position="27"/>
        <end position="62"/>
    </location>
</feature>
<keyword evidence="3" id="KW-1185">Reference proteome</keyword>
<name>A0A1W2C9G1_9HYPH</name>
<protein>
    <recommendedName>
        <fullName evidence="1">YjiS-like domain-containing protein</fullName>
    </recommendedName>
</protein>